<evidence type="ECO:0000313" key="13">
    <source>
        <dbReference type="Proteomes" id="UP000019384"/>
    </source>
</evidence>
<dbReference type="InterPro" id="IPR042226">
    <property type="entry name" value="eFR1_2_sf"/>
</dbReference>
<name>W6MF57_9ASCO</name>
<dbReference type="InterPro" id="IPR005142">
    <property type="entry name" value="eRF1_3"/>
</dbReference>
<dbReference type="EMBL" id="HG793125">
    <property type="protein sequence ID" value="CDK24309.1"/>
    <property type="molecule type" value="Genomic_DNA"/>
</dbReference>
<keyword evidence="5" id="KW-0132">Cell division</keyword>
<sequence>MKLLKQDIKRDGSGQITLVAQDREDLWTLYNLLHQHDEISLHTFRNIKREGKAKNERKNVILTLDIETVSYEDTLRIKGRTVVENDDVPLGSYHTAEVLFNSKFTILKQEWDQVSLDQIDKACSIDAKAEIGAVVLEEGVAHLCLITENITFLKSKVEKSIPKKKRGDSAAHDKAYARFLDLCYDSIIRNFNIDALKVVLVISPGFTAQNLVQTILRRATQDSNKQLLLSRSKFVVGQSSTGYLQGIEEALESPDLRKRLEDTKFAQQIRMIELLLQNLNEDNDKSWYGLKECERAIELVGSVKTLLISDSLFRNDDPKIRRHYVQMVESVQNQGGSVEIFSSLHDSGKQLDQLSGVAVILNYPVPDLDEDEEES</sequence>
<dbReference type="GO" id="GO:0005737">
    <property type="term" value="C:cytoplasm"/>
    <property type="evidence" value="ECO:0007669"/>
    <property type="project" value="UniProtKB-SubCell"/>
</dbReference>
<dbReference type="InterPro" id="IPR029064">
    <property type="entry name" value="Ribosomal_eL30-like_sf"/>
</dbReference>
<dbReference type="GO" id="GO:1990533">
    <property type="term" value="C:Dom34-Hbs1 complex"/>
    <property type="evidence" value="ECO:0007669"/>
    <property type="project" value="UniProtKB-ARBA"/>
</dbReference>
<dbReference type="FunFam" id="2.30.30.870:FF:000001">
    <property type="entry name" value="Protein pelota homolog"/>
    <property type="match status" value="1"/>
</dbReference>
<dbReference type="SUPFAM" id="SSF55315">
    <property type="entry name" value="L30e-like"/>
    <property type="match status" value="1"/>
</dbReference>
<dbReference type="GO" id="GO:0006412">
    <property type="term" value="P:translation"/>
    <property type="evidence" value="ECO:0007669"/>
    <property type="project" value="UniProtKB-ARBA"/>
</dbReference>
<proteinExistence type="inferred from homology"/>
<dbReference type="InterPro" id="IPR038069">
    <property type="entry name" value="Pelota/DOM34_N"/>
</dbReference>
<dbReference type="GO" id="GO:0071025">
    <property type="term" value="P:RNA surveillance"/>
    <property type="evidence" value="ECO:0007669"/>
    <property type="project" value="InterPro"/>
</dbReference>
<comment type="similarity">
    <text evidence="3 10">Belongs to the eukaryotic release factor 1 family. Pelota subfamily.</text>
</comment>
<keyword evidence="4 10" id="KW-0963">Cytoplasm</keyword>
<keyword evidence="7" id="KW-0498">Mitosis</keyword>
<evidence type="ECO:0000256" key="6">
    <source>
        <dbReference type="ARBA" id="ARBA00022723"/>
    </source>
</evidence>
<gene>
    <name evidence="12" type="ORF">KUCA_T00000269001</name>
</gene>
<dbReference type="GO" id="GO:0046872">
    <property type="term" value="F:metal ion binding"/>
    <property type="evidence" value="ECO:0007669"/>
    <property type="project" value="UniProtKB-KW"/>
</dbReference>
<dbReference type="Pfam" id="PF03465">
    <property type="entry name" value="eRF1_3"/>
    <property type="match status" value="1"/>
</dbReference>
<keyword evidence="9" id="KW-0131">Cell cycle</keyword>
<evidence type="ECO:0000256" key="3">
    <source>
        <dbReference type="ARBA" id="ARBA00009504"/>
    </source>
</evidence>
<dbReference type="SMART" id="SM01194">
    <property type="entry name" value="eRF1_1"/>
    <property type="match status" value="1"/>
</dbReference>
<dbReference type="GO" id="GO:0070651">
    <property type="term" value="P:nonfunctional rRNA decay"/>
    <property type="evidence" value="ECO:0007669"/>
    <property type="project" value="TreeGrafter"/>
</dbReference>
<keyword evidence="13" id="KW-1185">Reference proteome</keyword>
<dbReference type="NCBIfam" id="TIGR00111">
    <property type="entry name" value="pelota"/>
    <property type="match status" value="1"/>
</dbReference>
<protein>
    <recommendedName>
        <fullName evidence="10">Protein DOM34 homolog</fullName>
    </recommendedName>
</protein>
<dbReference type="GO" id="GO:0051321">
    <property type="term" value="P:meiotic cell cycle"/>
    <property type="evidence" value="ECO:0007669"/>
    <property type="project" value="UniProtKB-KW"/>
</dbReference>
<dbReference type="PANTHER" id="PTHR10853:SF0">
    <property type="entry name" value="PROTEIN PELOTA HOMOLOG"/>
    <property type="match status" value="1"/>
</dbReference>
<dbReference type="AlphaFoldDB" id="W6MF57"/>
<reference evidence="12" key="1">
    <citation type="submission" date="2013-12" db="EMBL/GenBank/DDBJ databases">
        <authorList>
            <person name="Genoscope - CEA"/>
        </authorList>
    </citation>
    <scope>NUCLEOTIDE SEQUENCE</scope>
    <source>
        <strain evidence="12">CBS 1993</strain>
    </source>
</reference>
<comment type="function">
    <text evidence="10">Component of the Dom34-Hbs1 complex, a complex that recognizes stalled ribosomes and triggers the No-Go Decay (NGD) pathway (PubMed:20890290). In the Dom34-Hbs1 complex, dom34 recognizes ribosomes stalled at the 3' end of an mRNA and engages stalled ribosomes by destabilizing mRNA in the mRNA channel. Following ribosome-binding, the Dom34-Hbs1 complex promotes the disassembly of stalled ribosomes, followed by degradation of damaged mRNAs as part of the NGD pathway.</text>
</comment>
<dbReference type="GO" id="GO:0070481">
    <property type="term" value="P:nuclear-transcribed mRNA catabolic process, non-stop decay"/>
    <property type="evidence" value="ECO:0007669"/>
    <property type="project" value="InterPro"/>
</dbReference>
<keyword evidence="6 10" id="KW-0479">Metal-binding</keyword>
<evidence type="ECO:0000313" key="12">
    <source>
        <dbReference type="EMBL" id="CDK24309.1"/>
    </source>
</evidence>
<evidence type="ECO:0000256" key="9">
    <source>
        <dbReference type="ARBA" id="ARBA00023306"/>
    </source>
</evidence>
<dbReference type="Proteomes" id="UP000019384">
    <property type="component" value="Unassembled WGS sequence"/>
</dbReference>
<comment type="subcellular location">
    <subcellularLocation>
        <location evidence="2 10">Cytoplasm</location>
    </subcellularLocation>
</comment>
<dbReference type="GO" id="GO:0051301">
    <property type="term" value="P:cell division"/>
    <property type="evidence" value="ECO:0007669"/>
    <property type="project" value="UniProtKB-KW"/>
</dbReference>
<accession>W6MF57</accession>
<evidence type="ECO:0000256" key="5">
    <source>
        <dbReference type="ARBA" id="ARBA00022618"/>
    </source>
</evidence>
<dbReference type="InterPro" id="IPR005141">
    <property type="entry name" value="eRF1_2"/>
</dbReference>
<dbReference type="PANTHER" id="PTHR10853">
    <property type="entry name" value="PELOTA"/>
    <property type="match status" value="1"/>
</dbReference>
<evidence type="ECO:0000256" key="2">
    <source>
        <dbReference type="ARBA" id="ARBA00004496"/>
    </source>
</evidence>
<evidence type="ECO:0000256" key="8">
    <source>
        <dbReference type="ARBA" id="ARBA00023254"/>
    </source>
</evidence>
<comment type="cofactor">
    <cofactor evidence="1 10">
        <name>a divalent metal cation</name>
        <dbReference type="ChEBI" id="CHEBI:60240"/>
    </cofactor>
</comment>
<reference evidence="12" key="2">
    <citation type="submission" date="2014-02" db="EMBL/GenBank/DDBJ databases">
        <title>Complete DNA sequence of /Kuraishia capsulata/ illustrates novel genomic features among budding yeasts (/Saccharomycotina/).</title>
        <authorList>
            <person name="Morales L."/>
            <person name="Noel B."/>
            <person name="Porcel B."/>
            <person name="Marcet-Houben M."/>
            <person name="Hullo M-F."/>
            <person name="Sacerdot C."/>
            <person name="Tekaia F."/>
            <person name="Leh-Louis V."/>
            <person name="Despons L."/>
            <person name="Khanna V."/>
            <person name="Aury J-M."/>
            <person name="Barbe V."/>
            <person name="Couloux A."/>
            <person name="Labadie K."/>
            <person name="Pelletier E."/>
            <person name="Souciet J-L."/>
            <person name="Boekhout T."/>
            <person name="Gabaldon T."/>
            <person name="Wincker P."/>
            <person name="Dujon B."/>
        </authorList>
    </citation>
    <scope>NUCLEOTIDE SEQUENCE</scope>
    <source>
        <strain evidence="12">CBS 1993</strain>
    </source>
</reference>
<dbReference type="Gene3D" id="2.30.30.870">
    <property type="entry name" value="Pelota, domain A"/>
    <property type="match status" value="1"/>
</dbReference>
<dbReference type="InterPro" id="IPR004405">
    <property type="entry name" value="TF_pelota"/>
</dbReference>
<dbReference type="Gene3D" id="3.30.420.60">
    <property type="entry name" value="eRF1 domain 2"/>
    <property type="match status" value="1"/>
</dbReference>
<dbReference type="FunFam" id="3.30.420.60:FF:000004">
    <property type="entry name" value="Protein DOM34 homolog"/>
    <property type="match status" value="1"/>
</dbReference>
<evidence type="ECO:0000259" key="11">
    <source>
        <dbReference type="SMART" id="SM01194"/>
    </source>
</evidence>
<dbReference type="SUPFAM" id="SSF53137">
    <property type="entry name" value="Translational machinery components"/>
    <property type="match status" value="1"/>
</dbReference>
<evidence type="ECO:0000256" key="7">
    <source>
        <dbReference type="ARBA" id="ARBA00022776"/>
    </source>
</evidence>
<dbReference type="OrthoDB" id="10249111at2759"/>
<dbReference type="InterPro" id="IPR058547">
    <property type="entry name" value="Pelota_N"/>
</dbReference>
<dbReference type="Pfam" id="PF26356">
    <property type="entry name" value="Pelota_N"/>
    <property type="match status" value="1"/>
</dbReference>
<organism evidence="12 13">
    <name type="scientific">Kuraishia capsulata CBS 1993</name>
    <dbReference type="NCBI Taxonomy" id="1382522"/>
    <lineage>
        <taxon>Eukaryota</taxon>
        <taxon>Fungi</taxon>
        <taxon>Dikarya</taxon>
        <taxon>Ascomycota</taxon>
        <taxon>Saccharomycotina</taxon>
        <taxon>Pichiomycetes</taxon>
        <taxon>Pichiales</taxon>
        <taxon>Pichiaceae</taxon>
        <taxon>Kuraishia</taxon>
    </lineage>
</organism>
<evidence type="ECO:0000256" key="1">
    <source>
        <dbReference type="ARBA" id="ARBA00001968"/>
    </source>
</evidence>
<evidence type="ECO:0000256" key="4">
    <source>
        <dbReference type="ARBA" id="ARBA00022490"/>
    </source>
</evidence>
<dbReference type="Pfam" id="PF03464">
    <property type="entry name" value="eRF1_2"/>
    <property type="match status" value="1"/>
</dbReference>
<dbReference type="RefSeq" id="XP_022456326.1">
    <property type="nucleotide sequence ID" value="XM_022604792.1"/>
</dbReference>
<dbReference type="HOGENOM" id="CLU_023334_3_1_1"/>
<dbReference type="FunFam" id="3.30.1330.30:FF:000008">
    <property type="entry name" value="Protein pelota homolog"/>
    <property type="match status" value="1"/>
</dbReference>
<dbReference type="SUPFAM" id="SSF159065">
    <property type="entry name" value="Dom34/Pelota N-terminal domain-like"/>
    <property type="match status" value="1"/>
</dbReference>
<feature type="domain" description="eRF1/Pelota-like N-terminal" evidence="11">
    <location>
        <begin position="1"/>
        <end position="124"/>
    </location>
</feature>
<evidence type="ECO:0000256" key="10">
    <source>
        <dbReference type="RuleBase" id="RU362019"/>
    </source>
</evidence>
<dbReference type="GO" id="GO:0070966">
    <property type="term" value="P:nuclear-transcribed mRNA catabolic process, no-go decay"/>
    <property type="evidence" value="ECO:0007669"/>
    <property type="project" value="InterPro"/>
</dbReference>
<dbReference type="InterPro" id="IPR005140">
    <property type="entry name" value="eRF1_Pelota-like_N"/>
</dbReference>
<keyword evidence="8" id="KW-0469">Meiosis</keyword>
<dbReference type="STRING" id="1382522.W6MF57"/>
<dbReference type="GO" id="GO:0032790">
    <property type="term" value="P:ribosome disassembly"/>
    <property type="evidence" value="ECO:0007669"/>
    <property type="project" value="TreeGrafter"/>
</dbReference>
<dbReference type="GeneID" id="34517714"/>
<dbReference type="Gene3D" id="3.30.1330.30">
    <property type="match status" value="1"/>
</dbReference>